<protein>
    <submittedName>
        <fullName evidence="2">Uncharacterized protein</fullName>
    </submittedName>
</protein>
<name>A0A5B1CDZ7_9BACT</name>
<comment type="caution">
    <text evidence="2">The sequence shown here is derived from an EMBL/GenBank/DDBJ whole genome shotgun (WGS) entry which is preliminary data.</text>
</comment>
<feature type="compositionally biased region" description="Polar residues" evidence="1">
    <location>
        <begin position="131"/>
        <end position="145"/>
    </location>
</feature>
<dbReference type="Proteomes" id="UP000322699">
    <property type="component" value="Unassembled WGS sequence"/>
</dbReference>
<dbReference type="EMBL" id="VRLW01000001">
    <property type="protein sequence ID" value="KAA1258422.1"/>
    <property type="molecule type" value="Genomic_DNA"/>
</dbReference>
<evidence type="ECO:0000256" key="1">
    <source>
        <dbReference type="SAM" id="MobiDB-lite"/>
    </source>
</evidence>
<accession>A0A5B1CDZ7</accession>
<proteinExistence type="predicted"/>
<organism evidence="2 3">
    <name type="scientific">Rubripirellula obstinata</name>
    <dbReference type="NCBI Taxonomy" id="406547"/>
    <lineage>
        <taxon>Bacteria</taxon>
        <taxon>Pseudomonadati</taxon>
        <taxon>Planctomycetota</taxon>
        <taxon>Planctomycetia</taxon>
        <taxon>Pirellulales</taxon>
        <taxon>Pirellulaceae</taxon>
        <taxon>Rubripirellula</taxon>
    </lineage>
</organism>
<sequence>MPNAVKRFCPGKNVLVRLAALGIAPRVSFRVDARGDAWAATSLVLTWYFAIKNLFRFQSNAAIRIVGGNSIDFRCGLVPAESQLAATNAPFQRQFQSSSATISAAGLPRRDQRISLDRALDRALDRDGGSQVVSSAGTSPQRRPT</sequence>
<keyword evidence="3" id="KW-1185">Reference proteome</keyword>
<dbReference type="AlphaFoldDB" id="A0A5B1CDZ7"/>
<gene>
    <name evidence="2" type="ORF">LF1_09410</name>
</gene>
<reference evidence="2 3" key="1">
    <citation type="submission" date="2019-08" db="EMBL/GenBank/DDBJ databases">
        <title>Deep-cultivation of Planctomycetes and their phenomic and genomic characterization uncovers novel biology.</title>
        <authorList>
            <person name="Wiegand S."/>
            <person name="Jogler M."/>
            <person name="Boedeker C."/>
            <person name="Pinto D."/>
            <person name="Vollmers J."/>
            <person name="Rivas-Marin E."/>
            <person name="Kohn T."/>
            <person name="Peeters S.H."/>
            <person name="Heuer A."/>
            <person name="Rast P."/>
            <person name="Oberbeckmann S."/>
            <person name="Bunk B."/>
            <person name="Jeske O."/>
            <person name="Meyerdierks A."/>
            <person name="Storesund J.E."/>
            <person name="Kallscheuer N."/>
            <person name="Luecker S."/>
            <person name="Lage O.M."/>
            <person name="Pohl T."/>
            <person name="Merkel B.J."/>
            <person name="Hornburger P."/>
            <person name="Mueller R.-W."/>
            <person name="Bruemmer F."/>
            <person name="Labrenz M."/>
            <person name="Spormann A.M."/>
            <person name="Op Den Camp H."/>
            <person name="Overmann J."/>
            <person name="Amann R."/>
            <person name="Jetten M.S.M."/>
            <person name="Mascher T."/>
            <person name="Medema M.H."/>
            <person name="Devos D.P."/>
            <person name="Kaster A.-K."/>
            <person name="Ovreas L."/>
            <person name="Rohde M."/>
            <person name="Galperin M.Y."/>
            <person name="Jogler C."/>
        </authorList>
    </citation>
    <scope>NUCLEOTIDE SEQUENCE [LARGE SCALE GENOMIC DNA]</scope>
    <source>
        <strain evidence="2 3">LF1</strain>
    </source>
</reference>
<evidence type="ECO:0000313" key="2">
    <source>
        <dbReference type="EMBL" id="KAA1258422.1"/>
    </source>
</evidence>
<feature type="region of interest" description="Disordered" evidence="1">
    <location>
        <begin position="125"/>
        <end position="145"/>
    </location>
</feature>
<evidence type="ECO:0000313" key="3">
    <source>
        <dbReference type="Proteomes" id="UP000322699"/>
    </source>
</evidence>